<keyword evidence="1" id="KW-1133">Transmembrane helix</keyword>
<proteinExistence type="predicted"/>
<reference evidence="2 3" key="1">
    <citation type="submission" date="2014-04" db="EMBL/GenBank/DDBJ databases">
        <title>Draft Genome Sequence of Synergistes jonesii.</title>
        <authorList>
            <person name="Coil D.A."/>
            <person name="Eisen J.A."/>
            <person name="Holland-Moritz H.E."/>
        </authorList>
    </citation>
    <scope>NUCLEOTIDE SEQUENCE [LARGE SCALE GENOMIC DNA]</scope>
    <source>
        <strain evidence="2 3">78-1</strain>
    </source>
</reference>
<feature type="transmembrane region" description="Helical" evidence="1">
    <location>
        <begin position="176"/>
        <end position="194"/>
    </location>
</feature>
<keyword evidence="3" id="KW-1185">Reference proteome</keyword>
<protein>
    <recommendedName>
        <fullName evidence="4">Bacterial membrane protein YfhO</fullName>
    </recommendedName>
</protein>
<evidence type="ECO:0000256" key="1">
    <source>
        <dbReference type="SAM" id="Phobius"/>
    </source>
</evidence>
<dbReference type="AlphaFoldDB" id="A0A073IQX3"/>
<dbReference type="STRING" id="2754.EH55_06100"/>
<evidence type="ECO:0000313" key="3">
    <source>
        <dbReference type="Proteomes" id="UP000027665"/>
    </source>
</evidence>
<feature type="transmembrane region" description="Helical" evidence="1">
    <location>
        <begin position="310"/>
        <end position="327"/>
    </location>
</feature>
<sequence>MYRIIEKYFGEADEFNMKRAFSVYSLLFLLLMSFTYLLFYSAGKGPFQFEVDGLTYFSRIAYIGRYVRSVLQNIFLNKSLSFPVYDFRIGLGDDVFIYMWVGLLNPIILFTAPFFSIEHTEKLYWLICFLHMYLSGVSFLFFCSYKKMDVLASACGAIAYVFSGFALFYFLKHFLFIVPMILLPLMFLALEKVLHGEKPVLFIAMVVLAFLINFVFACMMIIMTFICGVFRFFDIYKEKRFKHFCSILFKCSVGFLTAVMLVAPFLFPVVFKFLESPRNLDIVPSGGLLLFNKYFVFDCITYLFAPGGMWGRTSMIPVCIFALVCLFKKKGDRGLKLFILFSFLGLVSPMVGYFFNAGKYVTDRWMFILPFVLAYAFTLMFHRIAKWRDEDKKLCIIATGAYALFVLISYVFVIKRVNMYAFYASIAMLSMVLLFSLLKRYNLTYRRVLLFCMTGFFALMNIYFLYSTDYVNYLKTFGPKDRAYIVFNELSINMLDEIEIPYSYSFFRSDATNVYPLFSYNLVKQYGLTGYTSLLPPVYADSQFALENIGAWHFYRIQGFNERAALDTLASVKYFIAPRGKEALVPYGFIRIAEDENNFLSYSVFENNYFLPIGYTYSNYITQEDYKRLSALDKQETLLQTVVLEISPHGFGKSRNLKFSEVSVPCNITNMDGVEWDDGVLRINKKNAVITLSFPVIANAEMYLRIQGLNVNHERVSPNFFNVIVEYSKIKKTFFIAQNTFSQYHGRENFLVKLCTSTKSSEETCSITWPVKGTFKLDDIQVYAQPMDNYPAQINKLREDVLENIYVGNDKVSGTISLKKNKILCLSIPYSKGWHAKVDGKKTELLKANSLFMALPLEAGDHKIELEYHVPGFRLGLCFFALGAVILSGMIIHDKKKKKPMKENGALPPVQE</sequence>
<organism evidence="2 3">
    <name type="scientific">Synergistes jonesii</name>
    <dbReference type="NCBI Taxonomy" id="2754"/>
    <lineage>
        <taxon>Bacteria</taxon>
        <taxon>Thermotogati</taxon>
        <taxon>Synergistota</taxon>
        <taxon>Synergistia</taxon>
        <taxon>Synergistales</taxon>
        <taxon>Synergistaceae</taxon>
        <taxon>Synergistes</taxon>
    </lineage>
</organism>
<feature type="transmembrane region" description="Helical" evidence="1">
    <location>
        <begin position="448"/>
        <end position="466"/>
    </location>
</feature>
<keyword evidence="1" id="KW-0812">Transmembrane</keyword>
<gene>
    <name evidence="2" type="ORF">EH55_06100</name>
</gene>
<dbReference type="PATRIC" id="fig|2754.21.peg.1563"/>
<dbReference type="Proteomes" id="UP000027665">
    <property type="component" value="Unassembled WGS sequence"/>
</dbReference>
<evidence type="ECO:0008006" key="4">
    <source>
        <dbReference type="Google" id="ProtNLM"/>
    </source>
</evidence>
<evidence type="ECO:0000313" key="2">
    <source>
        <dbReference type="EMBL" id="KEJ91955.1"/>
    </source>
</evidence>
<dbReference type="GeneID" id="90983851"/>
<feature type="transmembrane region" description="Helical" evidence="1">
    <location>
        <begin position="253"/>
        <end position="274"/>
    </location>
</feature>
<feature type="transmembrane region" description="Helical" evidence="1">
    <location>
        <begin position="420"/>
        <end position="438"/>
    </location>
</feature>
<feature type="transmembrane region" description="Helical" evidence="1">
    <location>
        <begin position="21"/>
        <end position="42"/>
    </location>
</feature>
<dbReference type="InterPro" id="IPR018580">
    <property type="entry name" value="Uncharacterised_YfhO"/>
</dbReference>
<feature type="transmembrane region" description="Helical" evidence="1">
    <location>
        <begin position="201"/>
        <end position="233"/>
    </location>
</feature>
<feature type="transmembrane region" description="Helical" evidence="1">
    <location>
        <begin position="334"/>
        <end position="353"/>
    </location>
</feature>
<dbReference type="PANTHER" id="PTHR38454">
    <property type="entry name" value="INTEGRAL MEMBRANE PROTEIN-RELATED"/>
    <property type="match status" value="1"/>
</dbReference>
<name>A0A073IQX3_9BACT</name>
<feature type="transmembrane region" description="Helical" evidence="1">
    <location>
        <begin position="123"/>
        <end position="143"/>
    </location>
</feature>
<feature type="transmembrane region" description="Helical" evidence="1">
    <location>
        <begin position="872"/>
        <end position="892"/>
    </location>
</feature>
<dbReference type="RefSeq" id="WP_037976654.1">
    <property type="nucleotide sequence ID" value="NZ_JMKI01000036.1"/>
</dbReference>
<feature type="transmembrane region" description="Helical" evidence="1">
    <location>
        <begin position="365"/>
        <end position="382"/>
    </location>
</feature>
<dbReference type="Pfam" id="PF09586">
    <property type="entry name" value="YfhO"/>
    <property type="match status" value="1"/>
</dbReference>
<feature type="transmembrane region" description="Helical" evidence="1">
    <location>
        <begin position="150"/>
        <end position="170"/>
    </location>
</feature>
<accession>A0A073IQX3</accession>
<dbReference type="eggNOG" id="COG4485">
    <property type="taxonomic scope" value="Bacteria"/>
</dbReference>
<feature type="transmembrane region" description="Helical" evidence="1">
    <location>
        <begin position="394"/>
        <end position="414"/>
    </location>
</feature>
<dbReference type="EMBL" id="JMKI01000036">
    <property type="protein sequence ID" value="KEJ91955.1"/>
    <property type="molecule type" value="Genomic_DNA"/>
</dbReference>
<dbReference type="OrthoDB" id="9772884at2"/>
<keyword evidence="1" id="KW-0472">Membrane</keyword>
<comment type="caution">
    <text evidence="2">The sequence shown here is derived from an EMBL/GenBank/DDBJ whole genome shotgun (WGS) entry which is preliminary data.</text>
</comment>
<feature type="transmembrane region" description="Helical" evidence="1">
    <location>
        <begin position="97"/>
        <end position="117"/>
    </location>
</feature>
<dbReference type="PANTHER" id="PTHR38454:SF1">
    <property type="entry name" value="INTEGRAL MEMBRANE PROTEIN"/>
    <property type="match status" value="1"/>
</dbReference>